<keyword evidence="3" id="KW-1185">Reference proteome</keyword>
<proteinExistence type="predicted"/>
<keyword evidence="1" id="KW-0812">Transmembrane</keyword>
<dbReference type="Proteomes" id="UP000600101">
    <property type="component" value="Unassembled WGS sequence"/>
</dbReference>
<reference evidence="2" key="1">
    <citation type="submission" date="2020-08" db="EMBL/GenBank/DDBJ databases">
        <authorList>
            <person name="Hu Y."/>
            <person name="Nguyen S.V."/>
            <person name="Li F."/>
            <person name="Fanning S."/>
        </authorList>
    </citation>
    <scope>NUCLEOTIDE SEQUENCE</scope>
    <source>
        <strain evidence="2">SYSU D8009</strain>
    </source>
</reference>
<comment type="caution">
    <text evidence="2">The sequence shown here is derived from an EMBL/GenBank/DDBJ whole genome shotgun (WGS) entry which is preliminary data.</text>
</comment>
<gene>
    <name evidence="2" type="ORF">H7965_18650</name>
</gene>
<evidence type="ECO:0000313" key="2">
    <source>
        <dbReference type="EMBL" id="MBC4017331.1"/>
    </source>
</evidence>
<accession>A0A9X0R0A7</accession>
<name>A0A9X0R0A7_9PROT</name>
<keyword evidence="1" id="KW-0472">Membrane</keyword>
<dbReference type="AlphaFoldDB" id="A0A9X0R0A7"/>
<keyword evidence="1" id="KW-1133">Transmembrane helix</keyword>
<evidence type="ECO:0000256" key="1">
    <source>
        <dbReference type="SAM" id="Phobius"/>
    </source>
</evidence>
<evidence type="ECO:0000313" key="3">
    <source>
        <dbReference type="Proteomes" id="UP000600101"/>
    </source>
</evidence>
<organism evidence="2 3">
    <name type="scientific">Siccirubricoccus deserti</name>
    <dbReference type="NCBI Taxonomy" id="2013562"/>
    <lineage>
        <taxon>Bacteria</taxon>
        <taxon>Pseudomonadati</taxon>
        <taxon>Pseudomonadota</taxon>
        <taxon>Alphaproteobacteria</taxon>
        <taxon>Acetobacterales</taxon>
        <taxon>Roseomonadaceae</taxon>
        <taxon>Siccirubricoccus</taxon>
    </lineage>
</organism>
<dbReference type="EMBL" id="JACOMF010000027">
    <property type="protein sequence ID" value="MBC4017331.1"/>
    <property type="molecule type" value="Genomic_DNA"/>
</dbReference>
<dbReference type="RefSeq" id="WP_186772095.1">
    <property type="nucleotide sequence ID" value="NZ_JACOMF010000027.1"/>
</dbReference>
<feature type="transmembrane region" description="Helical" evidence="1">
    <location>
        <begin position="29"/>
        <end position="50"/>
    </location>
</feature>
<protein>
    <submittedName>
        <fullName evidence="2">Uncharacterized protein</fullName>
    </submittedName>
</protein>
<sequence>MAGLEGRVVQVSFGTTAIALAAASNIFEMAIAVAIAAFGLASPATFATVIRSLC</sequence>